<dbReference type="SUPFAM" id="SSF56935">
    <property type="entry name" value="Porins"/>
    <property type="match status" value="1"/>
</dbReference>
<dbReference type="EMBL" id="AJWZ01005814">
    <property type="protein sequence ID" value="EKC61543.1"/>
    <property type="molecule type" value="Genomic_DNA"/>
</dbReference>
<comment type="subcellular location">
    <subcellularLocation>
        <location evidence="1">Cell outer membrane</location>
        <topology evidence="1">Multi-pass membrane protein</topology>
    </subcellularLocation>
</comment>
<name>K1SV82_9ZZZZ</name>
<evidence type="ECO:0000256" key="2">
    <source>
        <dbReference type="ARBA" id="ARBA00022448"/>
    </source>
</evidence>
<feature type="non-terminal residue" evidence="6">
    <location>
        <position position="180"/>
    </location>
</feature>
<dbReference type="Gene3D" id="2.40.170.20">
    <property type="entry name" value="TonB-dependent receptor, beta-barrel domain"/>
    <property type="match status" value="1"/>
</dbReference>
<evidence type="ECO:0000256" key="3">
    <source>
        <dbReference type="ARBA" id="ARBA00022692"/>
    </source>
</evidence>
<gene>
    <name evidence="6" type="ORF">OBE_08422</name>
</gene>
<dbReference type="GO" id="GO:0009279">
    <property type="term" value="C:cell outer membrane"/>
    <property type="evidence" value="ECO:0007669"/>
    <property type="project" value="UniProtKB-SubCell"/>
</dbReference>
<evidence type="ECO:0000256" key="1">
    <source>
        <dbReference type="ARBA" id="ARBA00004571"/>
    </source>
</evidence>
<keyword evidence="2" id="KW-0813">Transport</keyword>
<evidence type="ECO:0000313" key="6">
    <source>
        <dbReference type="EMBL" id="EKC61543.1"/>
    </source>
</evidence>
<dbReference type="InterPro" id="IPR036942">
    <property type="entry name" value="Beta-barrel_TonB_sf"/>
</dbReference>
<organism evidence="6">
    <name type="scientific">human gut metagenome</name>
    <dbReference type="NCBI Taxonomy" id="408170"/>
    <lineage>
        <taxon>unclassified sequences</taxon>
        <taxon>metagenomes</taxon>
        <taxon>organismal metagenomes</taxon>
    </lineage>
</organism>
<keyword evidence="4" id="KW-0472">Membrane</keyword>
<accession>K1SV82</accession>
<proteinExistence type="predicted"/>
<reference evidence="6" key="1">
    <citation type="journal article" date="2013" name="Environ. Microbiol.">
        <title>Microbiota from the distal guts of lean and obese adolescents exhibit partial functional redundancy besides clear differences in community structure.</title>
        <authorList>
            <person name="Ferrer M."/>
            <person name="Ruiz A."/>
            <person name="Lanza F."/>
            <person name="Haange S.B."/>
            <person name="Oberbach A."/>
            <person name="Till H."/>
            <person name="Bargiela R."/>
            <person name="Campoy C."/>
            <person name="Segura M.T."/>
            <person name="Richter M."/>
            <person name="von Bergen M."/>
            <person name="Seifert J."/>
            <person name="Suarez A."/>
        </authorList>
    </citation>
    <scope>NUCLEOTIDE SEQUENCE</scope>
</reference>
<keyword evidence="3" id="KW-0812">Transmembrane</keyword>
<dbReference type="AlphaFoldDB" id="K1SV82"/>
<feature type="non-terminal residue" evidence="6">
    <location>
        <position position="1"/>
    </location>
</feature>
<sequence length="180" mass="20224">GDPFQYVSAYNSASNGYVFDGASQIMGMVAPGVVTDRLSWVTSSISNVGLDFDLWNGKLSGTIEWFNRKNEGILADRAQSAPDTFGASFPKENLNSNRNRGFEIELGHRGQIGKDFSYSVSANFTYARERSLHVEHAEYTSSMDRWLNGKENRNSNVMWLYKYDGQYTSLEQYETAPLIG</sequence>
<evidence type="ECO:0000256" key="5">
    <source>
        <dbReference type="ARBA" id="ARBA00023237"/>
    </source>
</evidence>
<evidence type="ECO:0000256" key="4">
    <source>
        <dbReference type="ARBA" id="ARBA00023136"/>
    </source>
</evidence>
<dbReference type="InterPro" id="IPR039426">
    <property type="entry name" value="TonB-dep_rcpt-like"/>
</dbReference>
<protein>
    <submittedName>
        <fullName evidence="6">Uncharacterized protein</fullName>
    </submittedName>
</protein>
<dbReference type="PROSITE" id="PS52016">
    <property type="entry name" value="TONB_DEPENDENT_REC_3"/>
    <property type="match status" value="1"/>
</dbReference>
<keyword evidence="5" id="KW-0998">Cell outer membrane</keyword>
<comment type="caution">
    <text evidence="6">The sequence shown here is derived from an EMBL/GenBank/DDBJ whole genome shotgun (WGS) entry which is preliminary data.</text>
</comment>